<dbReference type="CDD" id="cd01536">
    <property type="entry name" value="PBP1_ABC_sugar_binding-like"/>
    <property type="match status" value="1"/>
</dbReference>
<feature type="compositionally biased region" description="Low complexity" evidence="3">
    <location>
        <begin position="31"/>
        <end position="57"/>
    </location>
</feature>
<dbReference type="RefSeq" id="WP_143938417.1">
    <property type="nucleotide sequence ID" value="NZ_VKKG01000004.1"/>
</dbReference>
<dbReference type="Pfam" id="PF13407">
    <property type="entry name" value="Peripla_BP_4"/>
    <property type="match status" value="1"/>
</dbReference>
<sequence length="345" mass="35660">MRKLIIGVLAVVGSLLVACTPTSAPTPSPSSPTAGSNSPSESASPTESASPSDSPSTQGPEGSRFALMLVDASAAGSVQLLNAAIERAEALGVEIASFDAEGDEDRLPDLVASAIEGGFDAVLVEPLHWNGLEGVAKKAKEDGVPFVLVGRQADALGDASSYVGPDPAELSRVQMNGVVSLLEGEGRIAVLTGVPRSPFSYAFEEGYDEVLWENTGVEMVLEETAGGSPDRAADQVREWLALEEDPELDLIVAQNDLMADATREVLAEAGREDIGVVGIGTTDATLNALLDGAAGGTVWTSHHELGLRAVEVAAALVMGDPVEANSFVPGAEWVDATNVNQFLLE</sequence>
<comment type="caution">
    <text evidence="6">The sequence shown here is derived from an EMBL/GenBank/DDBJ whole genome shotgun (WGS) entry which is preliminary data.</text>
</comment>
<dbReference type="InterPro" id="IPR050555">
    <property type="entry name" value="Bact_Solute-Bind_Prot2"/>
</dbReference>
<evidence type="ECO:0000256" key="4">
    <source>
        <dbReference type="SAM" id="SignalP"/>
    </source>
</evidence>
<dbReference type="PROSITE" id="PS51257">
    <property type="entry name" value="PROKAR_LIPOPROTEIN"/>
    <property type="match status" value="1"/>
</dbReference>
<feature type="region of interest" description="Disordered" evidence="3">
    <location>
        <begin position="21"/>
        <end position="62"/>
    </location>
</feature>
<keyword evidence="4" id="KW-0732">Signal</keyword>
<evidence type="ECO:0000259" key="5">
    <source>
        <dbReference type="Pfam" id="PF13407"/>
    </source>
</evidence>
<evidence type="ECO:0000256" key="1">
    <source>
        <dbReference type="ARBA" id="ARBA00004196"/>
    </source>
</evidence>
<evidence type="ECO:0000313" key="6">
    <source>
        <dbReference type="EMBL" id="TRY17677.1"/>
    </source>
</evidence>
<dbReference type="GO" id="GO:0030288">
    <property type="term" value="C:outer membrane-bounded periplasmic space"/>
    <property type="evidence" value="ECO:0007669"/>
    <property type="project" value="TreeGrafter"/>
</dbReference>
<dbReference type="GO" id="GO:0030246">
    <property type="term" value="F:carbohydrate binding"/>
    <property type="evidence" value="ECO:0007669"/>
    <property type="project" value="TreeGrafter"/>
</dbReference>
<dbReference type="SUPFAM" id="SSF53822">
    <property type="entry name" value="Periplasmic binding protein-like I"/>
    <property type="match status" value="1"/>
</dbReference>
<evidence type="ECO:0000256" key="3">
    <source>
        <dbReference type="SAM" id="MobiDB-lite"/>
    </source>
</evidence>
<dbReference type="Gene3D" id="3.40.50.2300">
    <property type="match status" value="2"/>
</dbReference>
<protein>
    <submittedName>
        <fullName evidence="6">Sugar ABC transporter substrate-binding protein</fullName>
    </submittedName>
</protein>
<accession>A0A553JZ33</accession>
<dbReference type="InterPro" id="IPR025997">
    <property type="entry name" value="SBP_2_dom"/>
</dbReference>
<gene>
    <name evidence="6" type="ORF">FOJ82_10340</name>
</gene>
<dbReference type="Proteomes" id="UP000317638">
    <property type="component" value="Unassembled WGS sequence"/>
</dbReference>
<organism evidence="6 7">
    <name type="scientific">Tessaracoccus rhinocerotis</name>
    <dbReference type="NCBI Taxonomy" id="1689449"/>
    <lineage>
        <taxon>Bacteria</taxon>
        <taxon>Bacillati</taxon>
        <taxon>Actinomycetota</taxon>
        <taxon>Actinomycetes</taxon>
        <taxon>Propionibacteriales</taxon>
        <taxon>Propionibacteriaceae</taxon>
        <taxon>Tessaracoccus</taxon>
    </lineage>
</organism>
<dbReference type="OrthoDB" id="9769193at2"/>
<comment type="subcellular location">
    <subcellularLocation>
        <location evidence="1">Cell envelope</location>
    </subcellularLocation>
</comment>
<dbReference type="InterPro" id="IPR028082">
    <property type="entry name" value="Peripla_BP_I"/>
</dbReference>
<evidence type="ECO:0000256" key="2">
    <source>
        <dbReference type="ARBA" id="ARBA00007639"/>
    </source>
</evidence>
<dbReference type="AlphaFoldDB" id="A0A553JZ33"/>
<name>A0A553JZ33_9ACTN</name>
<proteinExistence type="inferred from homology"/>
<reference evidence="6 7" key="1">
    <citation type="submission" date="2019-07" db="EMBL/GenBank/DDBJ databases">
        <authorList>
            <person name="Zhou L.-Y."/>
        </authorList>
    </citation>
    <scope>NUCLEOTIDE SEQUENCE [LARGE SCALE GENOMIC DNA]</scope>
    <source>
        <strain evidence="6 7">YIM 101269</strain>
    </source>
</reference>
<dbReference type="EMBL" id="VKKG01000004">
    <property type="protein sequence ID" value="TRY17677.1"/>
    <property type="molecule type" value="Genomic_DNA"/>
</dbReference>
<dbReference type="PANTHER" id="PTHR30036">
    <property type="entry name" value="D-XYLOSE-BINDING PERIPLASMIC PROTEIN"/>
    <property type="match status" value="1"/>
</dbReference>
<evidence type="ECO:0000313" key="7">
    <source>
        <dbReference type="Proteomes" id="UP000317638"/>
    </source>
</evidence>
<feature type="domain" description="Periplasmic binding protein" evidence="5">
    <location>
        <begin position="68"/>
        <end position="319"/>
    </location>
</feature>
<keyword evidence="7" id="KW-1185">Reference proteome</keyword>
<comment type="similarity">
    <text evidence="2">Belongs to the bacterial solute-binding protein 2 family.</text>
</comment>
<feature type="chain" id="PRO_5021874197" evidence="4">
    <location>
        <begin position="25"/>
        <end position="345"/>
    </location>
</feature>
<dbReference type="PANTHER" id="PTHR30036:SF7">
    <property type="entry name" value="ABC TRANSPORTER PERIPLASMIC-BINDING PROTEIN YPHF"/>
    <property type="match status" value="1"/>
</dbReference>
<feature type="signal peptide" evidence="4">
    <location>
        <begin position="1"/>
        <end position="24"/>
    </location>
</feature>